<accession>A0A3B1DZS7</accession>
<evidence type="ECO:0000313" key="1">
    <source>
        <dbReference type="EMBL" id="VAX42114.1"/>
    </source>
</evidence>
<organism evidence="1">
    <name type="scientific">hydrothermal vent metagenome</name>
    <dbReference type="NCBI Taxonomy" id="652676"/>
    <lineage>
        <taxon>unclassified sequences</taxon>
        <taxon>metagenomes</taxon>
        <taxon>ecological metagenomes</taxon>
    </lineage>
</organism>
<sequence>MRSIRTLALILAAGAALAMPSMVLAQAMPELPAAHDAEGNQVESFALINGEMVTPPAIPMGNPATIARIFDEGANRTQVMDHLTHLAEVIGPRLTGSTTVDIANRWTLEQFESWGLANASLQEWGSVAMRFDRGPTWGKVYQGRDARDIKALTTLAWVPGTDGPVRGVAIKLPQTQEEFDAVADQLEGAWVVIPTDYSGRRGIRGVTGSVRARYAVRADIRENGVTPPPTPEAMAAAADDPNAGTWEGYLTGGPLGDKKYPLSLTIGKEGETLNGSLAVGESAGNAIEGVKVEEGVLIFEWENTRGRSLYELQLDGDTLTGTATRIGAEDMVFDIYFDRLAEPAPAPEAGAVAE</sequence>
<name>A0A3B1DZS7_9ZZZZ</name>
<dbReference type="Gene3D" id="3.50.30.30">
    <property type="match status" value="1"/>
</dbReference>
<dbReference type="EMBL" id="UOGK01000644">
    <property type="protein sequence ID" value="VAX42114.1"/>
    <property type="molecule type" value="Genomic_DNA"/>
</dbReference>
<protein>
    <submittedName>
        <fullName evidence="1">Uncharacterized protein</fullName>
    </submittedName>
</protein>
<dbReference type="Gene3D" id="3.40.630.10">
    <property type="entry name" value="Zn peptidases"/>
    <property type="match status" value="1"/>
</dbReference>
<proteinExistence type="predicted"/>
<dbReference type="SUPFAM" id="SSF53187">
    <property type="entry name" value="Zn-dependent exopeptidases"/>
    <property type="match status" value="1"/>
</dbReference>
<reference evidence="1" key="1">
    <citation type="submission" date="2018-06" db="EMBL/GenBank/DDBJ databases">
        <authorList>
            <person name="Zhirakovskaya E."/>
        </authorList>
    </citation>
    <scope>NUCLEOTIDE SEQUENCE</scope>
</reference>
<gene>
    <name evidence="1" type="ORF">MNBD_PLANCTO03-1766</name>
</gene>
<dbReference type="AlphaFoldDB" id="A0A3B1DZS7"/>
<feature type="non-terminal residue" evidence="1">
    <location>
        <position position="354"/>
    </location>
</feature>